<protein>
    <submittedName>
        <fullName evidence="1">Rid family hydrolase</fullName>
    </submittedName>
</protein>
<comment type="caution">
    <text evidence="1">The sequence shown here is derived from an EMBL/GenBank/DDBJ whole genome shotgun (WGS) entry which is preliminary data.</text>
</comment>
<evidence type="ECO:0000313" key="2">
    <source>
        <dbReference type="Proteomes" id="UP001610861"/>
    </source>
</evidence>
<name>A0ABW7QCG2_9MICO</name>
<dbReference type="Proteomes" id="UP001610861">
    <property type="component" value="Unassembled WGS sequence"/>
</dbReference>
<gene>
    <name evidence="1" type="ORF">ACH3VR_19580</name>
</gene>
<organism evidence="1 2">
    <name type="scientific">Microbacterium alkaliflavum</name>
    <dbReference type="NCBI Taxonomy" id="3248839"/>
    <lineage>
        <taxon>Bacteria</taxon>
        <taxon>Bacillati</taxon>
        <taxon>Actinomycetota</taxon>
        <taxon>Actinomycetes</taxon>
        <taxon>Micrococcales</taxon>
        <taxon>Microbacteriaceae</taxon>
        <taxon>Microbacterium</taxon>
    </lineage>
</organism>
<reference evidence="1 2" key="1">
    <citation type="submission" date="2024-09" db="EMBL/GenBank/DDBJ databases">
        <authorList>
            <person name="Pan X."/>
        </authorList>
    </citation>
    <scope>NUCLEOTIDE SEQUENCE [LARGE SCALE GENOMIC DNA]</scope>
    <source>
        <strain evidence="1 2">B2969</strain>
    </source>
</reference>
<dbReference type="Gene3D" id="3.30.1330.40">
    <property type="entry name" value="RutC-like"/>
    <property type="match status" value="1"/>
</dbReference>
<dbReference type="RefSeq" id="WP_397558009.1">
    <property type="nucleotide sequence ID" value="NZ_JBIQWL010000010.1"/>
</dbReference>
<evidence type="ECO:0000313" key="1">
    <source>
        <dbReference type="EMBL" id="MFH8252578.1"/>
    </source>
</evidence>
<keyword evidence="2" id="KW-1185">Reference proteome</keyword>
<dbReference type="InterPro" id="IPR006175">
    <property type="entry name" value="YjgF/YER057c/UK114"/>
</dbReference>
<dbReference type="SUPFAM" id="SSF55298">
    <property type="entry name" value="YjgF-like"/>
    <property type="match status" value="1"/>
</dbReference>
<dbReference type="PANTHER" id="PTHR11803">
    <property type="entry name" value="2-IMINOBUTANOATE/2-IMINOPROPANOATE DEAMINASE RIDA"/>
    <property type="match status" value="1"/>
</dbReference>
<sequence length="134" mass="14233">MRDIVTVPVLSEAFARLGVPLTLVNTAGPTVYVSGLPPYDPDTGELVRGDIAVQTDTCLRALTACLAAAGASLDDVVNVRVYAANAGHYRTINEVYARHFPGSAPTRVFVPVASWSGEFDIEIDAVAYRAHAES</sequence>
<dbReference type="InterPro" id="IPR035959">
    <property type="entry name" value="RutC-like_sf"/>
</dbReference>
<dbReference type="GO" id="GO:0016787">
    <property type="term" value="F:hydrolase activity"/>
    <property type="evidence" value="ECO:0007669"/>
    <property type="project" value="UniProtKB-KW"/>
</dbReference>
<keyword evidence="1" id="KW-0378">Hydrolase</keyword>
<proteinExistence type="predicted"/>
<dbReference type="CDD" id="cd00448">
    <property type="entry name" value="YjgF_YER057c_UK114_family"/>
    <property type="match status" value="1"/>
</dbReference>
<accession>A0ABW7QCG2</accession>
<dbReference type="Pfam" id="PF01042">
    <property type="entry name" value="Ribonuc_L-PSP"/>
    <property type="match status" value="1"/>
</dbReference>
<dbReference type="EMBL" id="JBIQWL010000010">
    <property type="protein sequence ID" value="MFH8252578.1"/>
    <property type="molecule type" value="Genomic_DNA"/>
</dbReference>
<dbReference type="PANTHER" id="PTHR11803:SF39">
    <property type="entry name" value="2-IMINOBUTANOATE_2-IMINOPROPANOATE DEAMINASE"/>
    <property type="match status" value="1"/>
</dbReference>